<dbReference type="EMBL" id="OX395133">
    <property type="protein sequence ID" value="CAI5781067.1"/>
    <property type="molecule type" value="Genomic_DNA"/>
</dbReference>
<gene>
    <name evidence="6" type="ORF">PODLI_1B009079</name>
</gene>
<reference evidence="6" key="1">
    <citation type="submission" date="2022-12" db="EMBL/GenBank/DDBJ databases">
        <authorList>
            <person name="Alioto T."/>
            <person name="Alioto T."/>
            <person name="Gomez Garrido J."/>
        </authorList>
    </citation>
    <scope>NUCLEOTIDE SEQUENCE</scope>
</reference>
<dbReference type="Gene3D" id="2.10.60.10">
    <property type="entry name" value="CD59"/>
    <property type="match status" value="1"/>
</dbReference>
<evidence type="ECO:0000313" key="7">
    <source>
        <dbReference type="Proteomes" id="UP001178461"/>
    </source>
</evidence>
<evidence type="ECO:0000313" key="6">
    <source>
        <dbReference type="EMBL" id="CAI5781067.1"/>
    </source>
</evidence>
<keyword evidence="7" id="KW-1185">Reference proteome</keyword>
<keyword evidence="4" id="KW-0732">Signal</keyword>
<feature type="signal peptide" evidence="4">
    <location>
        <begin position="1"/>
        <end position="18"/>
    </location>
</feature>
<dbReference type="InterPro" id="IPR016054">
    <property type="entry name" value="LY6_UPA_recep-like"/>
</dbReference>
<keyword evidence="3" id="KW-1015">Disulfide bond</keyword>
<evidence type="ECO:0000256" key="4">
    <source>
        <dbReference type="SAM" id="SignalP"/>
    </source>
</evidence>
<dbReference type="CDD" id="cd23572">
    <property type="entry name" value="TFP_LU_ECD_PINLYP_rpt2"/>
    <property type="match status" value="1"/>
</dbReference>
<evidence type="ECO:0000256" key="1">
    <source>
        <dbReference type="ARBA" id="ARBA00004613"/>
    </source>
</evidence>
<dbReference type="AlphaFoldDB" id="A0AA35KMQ0"/>
<dbReference type="PANTHER" id="PTHR20914">
    <property type="entry name" value="LY6/PLAUR DOMAIN-CONTAINING PROTEIN 8"/>
    <property type="match status" value="1"/>
</dbReference>
<dbReference type="Proteomes" id="UP001178461">
    <property type="component" value="Chromosome 8"/>
</dbReference>
<proteinExistence type="predicted"/>
<sequence>MKLFLLYLFAALIAAANSLDCDCIADGKECPSKVCTVDDTGGSCISAAWNYTKNSKAIPVSFQGCESNKTSFDACKEGDLFFTAGKNFTWNSVCCNKTKCNSHLPEVNTNVTRKVCPTCFVFSSKPCHGDKTNCTGSQDYCLTISGTYQDSTVSSQDFYGQGCATQSAKILVKGTNVTFGEVKISIATSDIKKATDGASLVHGSIAFTVLLPYLLGLLLDKFLY</sequence>
<name>A0AA35KMQ0_9SAUR</name>
<dbReference type="PANTHER" id="PTHR20914:SF30">
    <property type="entry name" value="LY6_PLAUR DOMAIN CONTAINING 9"/>
    <property type="match status" value="1"/>
</dbReference>
<feature type="domain" description="UPAR/Ly6" evidence="5">
    <location>
        <begin position="116"/>
        <end position="175"/>
    </location>
</feature>
<organism evidence="6 7">
    <name type="scientific">Podarcis lilfordi</name>
    <name type="common">Lilford's wall lizard</name>
    <dbReference type="NCBI Taxonomy" id="74358"/>
    <lineage>
        <taxon>Eukaryota</taxon>
        <taxon>Metazoa</taxon>
        <taxon>Chordata</taxon>
        <taxon>Craniata</taxon>
        <taxon>Vertebrata</taxon>
        <taxon>Euteleostomi</taxon>
        <taxon>Lepidosauria</taxon>
        <taxon>Squamata</taxon>
        <taxon>Bifurcata</taxon>
        <taxon>Unidentata</taxon>
        <taxon>Episquamata</taxon>
        <taxon>Laterata</taxon>
        <taxon>Lacertibaenia</taxon>
        <taxon>Lacertidae</taxon>
        <taxon>Podarcis</taxon>
    </lineage>
</organism>
<dbReference type="InterPro" id="IPR050918">
    <property type="entry name" value="CNF-like_PLA2_Inhibitor"/>
</dbReference>
<feature type="domain" description="UPAR/Ly6" evidence="5">
    <location>
        <begin position="21"/>
        <end position="102"/>
    </location>
</feature>
<accession>A0AA35KMQ0</accession>
<dbReference type="Pfam" id="PF00021">
    <property type="entry name" value="UPAR_LY6"/>
    <property type="match status" value="2"/>
</dbReference>
<dbReference type="SUPFAM" id="SSF57302">
    <property type="entry name" value="Snake toxin-like"/>
    <property type="match status" value="1"/>
</dbReference>
<evidence type="ECO:0000256" key="3">
    <source>
        <dbReference type="ARBA" id="ARBA00023157"/>
    </source>
</evidence>
<comment type="subcellular location">
    <subcellularLocation>
        <location evidence="1">Secreted</location>
    </subcellularLocation>
</comment>
<evidence type="ECO:0000256" key="2">
    <source>
        <dbReference type="ARBA" id="ARBA00022525"/>
    </source>
</evidence>
<dbReference type="InterPro" id="IPR045860">
    <property type="entry name" value="Snake_toxin-like_sf"/>
</dbReference>
<evidence type="ECO:0000259" key="5">
    <source>
        <dbReference type="Pfam" id="PF00021"/>
    </source>
</evidence>
<dbReference type="GO" id="GO:0005576">
    <property type="term" value="C:extracellular region"/>
    <property type="evidence" value="ECO:0007669"/>
    <property type="project" value="UniProtKB-SubCell"/>
</dbReference>
<protein>
    <recommendedName>
        <fullName evidence="5">UPAR/Ly6 domain-containing protein</fullName>
    </recommendedName>
</protein>
<keyword evidence="2" id="KW-0964">Secreted</keyword>
<feature type="chain" id="PRO_5041310609" description="UPAR/Ly6 domain-containing protein" evidence="4">
    <location>
        <begin position="19"/>
        <end position="224"/>
    </location>
</feature>